<protein>
    <submittedName>
        <fullName evidence="1">Uncharacterized protein</fullName>
    </submittedName>
</protein>
<evidence type="ECO:0000313" key="1">
    <source>
        <dbReference type="EMBL" id="SUZ81106.1"/>
    </source>
</evidence>
<dbReference type="AlphaFoldDB" id="A0A381QNZ3"/>
<accession>A0A381QNZ3</accession>
<gene>
    <name evidence="1" type="ORF">METZ01_LOCUS33960</name>
</gene>
<dbReference type="EMBL" id="UINC01001454">
    <property type="protein sequence ID" value="SUZ81106.1"/>
    <property type="molecule type" value="Genomic_DNA"/>
</dbReference>
<reference evidence="1" key="1">
    <citation type="submission" date="2018-05" db="EMBL/GenBank/DDBJ databases">
        <authorList>
            <person name="Lanie J.A."/>
            <person name="Ng W.-L."/>
            <person name="Kazmierczak K.M."/>
            <person name="Andrzejewski T.M."/>
            <person name="Davidsen T.M."/>
            <person name="Wayne K.J."/>
            <person name="Tettelin H."/>
            <person name="Glass J.I."/>
            <person name="Rusch D."/>
            <person name="Podicherti R."/>
            <person name="Tsui H.-C.T."/>
            <person name="Winkler M.E."/>
        </authorList>
    </citation>
    <scope>NUCLEOTIDE SEQUENCE</scope>
</reference>
<sequence>MTDDRNFDINRNGVSDWDEFEITMLVNGDENTKYESFVMEDLDQIELTFTSK</sequence>
<name>A0A381QNZ3_9ZZZZ</name>
<organism evidence="1">
    <name type="scientific">marine metagenome</name>
    <dbReference type="NCBI Taxonomy" id="408172"/>
    <lineage>
        <taxon>unclassified sequences</taxon>
        <taxon>metagenomes</taxon>
        <taxon>ecological metagenomes</taxon>
    </lineage>
</organism>
<proteinExistence type="predicted"/>